<keyword evidence="8 10" id="KW-0443">Lipid metabolism</keyword>
<dbReference type="GO" id="GO:0005543">
    <property type="term" value="F:phospholipid binding"/>
    <property type="evidence" value="ECO:0007669"/>
    <property type="project" value="TreeGrafter"/>
</dbReference>
<evidence type="ECO:0000256" key="2">
    <source>
        <dbReference type="ARBA" id="ARBA00012687"/>
    </source>
</evidence>
<dbReference type="RefSeq" id="WP_013181510.1">
    <property type="nucleotide sequence ID" value="NC_014225.1"/>
</dbReference>
<evidence type="ECO:0000256" key="1">
    <source>
        <dbReference type="ARBA" id="ARBA00002056"/>
    </source>
</evidence>
<protein>
    <recommendedName>
        <fullName evidence="3 10">Lipid-A-disaccharide synthase</fullName>
        <ecNumber evidence="2 10">2.4.1.182</ecNumber>
    </recommendedName>
</protein>
<comment type="pathway">
    <text evidence="10">Bacterial outer membrane biogenesis; LPS lipid A biosynthesis.</text>
</comment>
<gene>
    <name evidence="10 11" type="primary">lpxB</name>
    <name evidence="11" type="ordered locus">wcw_0410</name>
</gene>
<dbReference type="EC" id="2.4.1.182" evidence="2 10"/>
<dbReference type="EMBL" id="CP001928">
    <property type="protein sequence ID" value="ADI37782.1"/>
    <property type="molecule type" value="Genomic_DNA"/>
</dbReference>
<dbReference type="InterPro" id="IPR003835">
    <property type="entry name" value="Glyco_trans_19"/>
</dbReference>
<dbReference type="OrthoDB" id="9801642at2"/>
<evidence type="ECO:0000256" key="7">
    <source>
        <dbReference type="ARBA" id="ARBA00022679"/>
    </source>
</evidence>
<dbReference type="AlphaFoldDB" id="D6YUH1"/>
<dbReference type="GO" id="GO:0016020">
    <property type="term" value="C:membrane"/>
    <property type="evidence" value="ECO:0007669"/>
    <property type="project" value="GOC"/>
</dbReference>
<dbReference type="STRING" id="716544.wcw_0410"/>
<evidence type="ECO:0000256" key="5">
    <source>
        <dbReference type="ARBA" id="ARBA00022556"/>
    </source>
</evidence>
<comment type="function">
    <text evidence="1 10">Condensation of UDP-2,3-diacylglucosamine and 2,3-diacylglucosamine-1-phosphate to form lipid A disaccharide, a precursor of lipid A, a phosphorylated glycolipid that anchors the lipopolysaccharide to the outer membrane of the cell.</text>
</comment>
<dbReference type="CAZy" id="GT19">
    <property type="family name" value="Glycosyltransferase Family 19"/>
</dbReference>
<evidence type="ECO:0000313" key="11">
    <source>
        <dbReference type="EMBL" id="ADI37782.1"/>
    </source>
</evidence>
<dbReference type="PANTHER" id="PTHR30372">
    <property type="entry name" value="LIPID-A-DISACCHARIDE SYNTHASE"/>
    <property type="match status" value="1"/>
</dbReference>
<evidence type="ECO:0000256" key="4">
    <source>
        <dbReference type="ARBA" id="ARBA00022516"/>
    </source>
</evidence>
<dbReference type="KEGG" id="wch:wcw_0410"/>
<keyword evidence="5 10" id="KW-0441">Lipid A biosynthesis</keyword>
<reference evidence="11 12" key="1">
    <citation type="journal article" date="2010" name="PLoS ONE">
        <title>The Waddlia genome: a window into chlamydial biology.</title>
        <authorList>
            <person name="Bertelli C."/>
            <person name="Collyn F."/>
            <person name="Croxatto A."/>
            <person name="Ruckert C."/>
            <person name="Polkinghorne A."/>
            <person name="Kebbi-Beghdadi C."/>
            <person name="Goesmann A."/>
            <person name="Vaughan L."/>
            <person name="Greub G."/>
        </authorList>
    </citation>
    <scope>NUCLEOTIDE SEQUENCE [LARGE SCALE GENOMIC DNA]</scope>
    <source>
        <strain evidence="12">ATCC VR-1470 / WSU 86-1044</strain>
    </source>
</reference>
<evidence type="ECO:0000256" key="8">
    <source>
        <dbReference type="ARBA" id="ARBA00023098"/>
    </source>
</evidence>
<dbReference type="HAMAP" id="MF_00392">
    <property type="entry name" value="LpxB"/>
    <property type="match status" value="1"/>
</dbReference>
<dbReference type="PANTHER" id="PTHR30372:SF4">
    <property type="entry name" value="LIPID-A-DISACCHARIDE SYNTHASE, MITOCHONDRIAL-RELATED"/>
    <property type="match status" value="1"/>
</dbReference>
<dbReference type="UniPathway" id="UPA00973"/>
<evidence type="ECO:0000256" key="3">
    <source>
        <dbReference type="ARBA" id="ARBA00020902"/>
    </source>
</evidence>
<organism evidence="11 12">
    <name type="scientific">Waddlia chondrophila (strain ATCC VR-1470 / WSU 86-1044)</name>
    <dbReference type="NCBI Taxonomy" id="716544"/>
    <lineage>
        <taxon>Bacteria</taxon>
        <taxon>Pseudomonadati</taxon>
        <taxon>Chlamydiota</taxon>
        <taxon>Chlamydiia</taxon>
        <taxon>Parachlamydiales</taxon>
        <taxon>Waddliaceae</taxon>
        <taxon>Waddlia</taxon>
    </lineage>
</organism>
<keyword evidence="4 10" id="KW-0444">Lipid biosynthesis</keyword>
<evidence type="ECO:0000313" key="12">
    <source>
        <dbReference type="Proteomes" id="UP000001505"/>
    </source>
</evidence>
<dbReference type="eggNOG" id="COG0763">
    <property type="taxonomic scope" value="Bacteria"/>
</dbReference>
<dbReference type="GO" id="GO:0009245">
    <property type="term" value="P:lipid A biosynthetic process"/>
    <property type="evidence" value="ECO:0007669"/>
    <property type="project" value="UniProtKB-UniRule"/>
</dbReference>
<sequence>MSHSLFLIAGEKSGDMLGCNLMKALKEQMPGTAFAGVGGQEMRQEGLDCVLRTEDFELHGFSDIIRSVPKLIKQFKTIRNWILSKNPDAVIFIDYPGFNLRMAKSLRKKGYRGKLVQYVCPTIWAWGRKRKQKMEEALDLVLSIYPFEPAYFENSPLKVEYVGNPVKKIVQNHKHDENWHALFGIKKMDHLIAIFPGSRKGEIQRNLPYQLKTCELMKKKNPNLVFAISCAHEKIMPVMHPMLRNVSLKLHQDLFLLPKTYSYELMRDCRSALAKSGTVTLELALHQTPTVVLYKLTWLNRFIAKYLLRLNLPHYCIVNILSNQTVYPEVIEKGLSAQNLYKKLMPLNGHTEERRQCIEKCQELDQLLQNKDASRQAALAVRELIG</sequence>
<comment type="catalytic activity">
    <reaction evidence="9 10">
        <text>a lipid X + a UDP-2-N,3-O-bis[(3R)-3-hydroxyacyl]-alpha-D-glucosamine = a lipid A disaccharide + UDP + H(+)</text>
        <dbReference type="Rhea" id="RHEA:67828"/>
        <dbReference type="ChEBI" id="CHEBI:15378"/>
        <dbReference type="ChEBI" id="CHEBI:58223"/>
        <dbReference type="ChEBI" id="CHEBI:137748"/>
        <dbReference type="ChEBI" id="CHEBI:176338"/>
        <dbReference type="ChEBI" id="CHEBI:176343"/>
        <dbReference type="EC" id="2.4.1.182"/>
    </reaction>
</comment>
<evidence type="ECO:0000256" key="9">
    <source>
        <dbReference type="ARBA" id="ARBA00048975"/>
    </source>
</evidence>
<keyword evidence="12" id="KW-1185">Reference proteome</keyword>
<dbReference type="SUPFAM" id="SSF53756">
    <property type="entry name" value="UDP-Glycosyltransferase/glycogen phosphorylase"/>
    <property type="match status" value="1"/>
</dbReference>
<accession>D6YUH1</accession>
<dbReference type="Pfam" id="PF02684">
    <property type="entry name" value="LpxB"/>
    <property type="match status" value="1"/>
</dbReference>
<comment type="similarity">
    <text evidence="10">Belongs to the LpxB family.</text>
</comment>
<keyword evidence="7 10" id="KW-0808">Transferase</keyword>
<evidence type="ECO:0000256" key="10">
    <source>
        <dbReference type="HAMAP-Rule" id="MF_00392"/>
    </source>
</evidence>
<proteinExistence type="inferred from homology"/>
<dbReference type="HOGENOM" id="CLU_036577_3_0_0"/>
<name>D6YUH1_WADCW</name>
<evidence type="ECO:0000256" key="6">
    <source>
        <dbReference type="ARBA" id="ARBA00022676"/>
    </source>
</evidence>
<dbReference type="Proteomes" id="UP000001505">
    <property type="component" value="Chromosome"/>
</dbReference>
<keyword evidence="6 10" id="KW-0328">Glycosyltransferase</keyword>
<dbReference type="NCBIfam" id="TIGR00215">
    <property type="entry name" value="lpxB"/>
    <property type="match status" value="1"/>
</dbReference>
<dbReference type="GO" id="GO:0008915">
    <property type="term" value="F:lipid-A-disaccharide synthase activity"/>
    <property type="evidence" value="ECO:0007669"/>
    <property type="project" value="UniProtKB-UniRule"/>
</dbReference>